<gene>
    <name evidence="2" type="ORF">CEXT_404651</name>
</gene>
<sequence>MHINSGHETSESETSPGNREFLGSHKNSARIILDLATISSSEIGTGLSTLPFCPFPERWMGVGEGAHLPPTTRMSDNDFNFRIIPSPSRLAGFRKINRPLDRDYVTGICSLSPRQVRKAISFAHENAAPILQQYVKNCNVATILQEHWKELQCRTHSTRTLERTTMSHPFYKIIAKNYNVVPILQEYWKVRISESDQPFGTRYFQTFATKEATLSYPGLGFSKILVGAGV</sequence>
<organism evidence="2 3">
    <name type="scientific">Caerostris extrusa</name>
    <name type="common">Bark spider</name>
    <name type="synonym">Caerostris bankana</name>
    <dbReference type="NCBI Taxonomy" id="172846"/>
    <lineage>
        <taxon>Eukaryota</taxon>
        <taxon>Metazoa</taxon>
        <taxon>Ecdysozoa</taxon>
        <taxon>Arthropoda</taxon>
        <taxon>Chelicerata</taxon>
        <taxon>Arachnida</taxon>
        <taxon>Araneae</taxon>
        <taxon>Araneomorphae</taxon>
        <taxon>Entelegynae</taxon>
        <taxon>Araneoidea</taxon>
        <taxon>Araneidae</taxon>
        <taxon>Caerostris</taxon>
    </lineage>
</organism>
<keyword evidence="3" id="KW-1185">Reference proteome</keyword>
<dbReference type="AlphaFoldDB" id="A0AAV4TB60"/>
<comment type="caution">
    <text evidence="2">The sequence shown here is derived from an EMBL/GenBank/DDBJ whole genome shotgun (WGS) entry which is preliminary data.</text>
</comment>
<accession>A0AAV4TB60</accession>
<feature type="region of interest" description="Disordered" evidence="1">
    <location>
        <begin position="1"/>
        <end position="22"/>
    </location>
</feature>
<proteinExistence type="predicted"/>
<dbReference type="Proteomes" id="UP001054945">
    <property type="component" value="Unassembled WGS sequence"/>
</dbReference>
<evidence type="ECO:0000313" key="2">
    <source>
        <dbReference type="EMBL" id="GIY42566.1"/>
    </source>
</evidence>
<evidence type="ECO:0000256" key="1">
    <source>
        <dbReference type="SAM" id="MobiDB-lite"/>
    </source>
</evidence>
<dbReference type="EMBL" id="BPLR01010866">
    <property type="protein sequence ID" value="GIY42566.1"/>
    <property type="molecule type" value="Genomic_DNA"/>
</dbReference>
<name>A0AAV4TB60_CAEEX</name>
<reference evidence="2 3" key="1">
    <citation type="submission" date="2021-06" db="EMBL/GenBank/DDBJ databases">
        <title>Caerostris extrusa draft genome.</title>
        <authorList>
            <person name="Kono N."/>
            <person name="Arakawa K."/>
        </authorList>
    </citation>
    <scope>NUCLEOTIDE SEQUENCE [LARGE SCALE GENOMIC DNA]</scope>
</reference>
<protein>
    <submittedName>
        <fullName evidence="2">Uncharacterized protein</fullName>
    </submittedName>
</protein>
<evidence type="ECO:0000313" key="3">
    <source>
        <dbReference type="Proteomes" id="UP001054945"/>
    </source>
</evidence>